<evidence type="ECO:0000313" key="8">
    <source>
        <dbReference type="EMBL" id="ARU93882.1"/>
    </source>
</evidence>
<dbReference type="GO" id="GO:0005886">
    <property type="term" value="C:plasma membrane"/>
    <property type="evidence" value="ECO:0007669"/>
    <property type="project" value="UniProtKB-SubCell"/>
</dbReference>
<name>A0A1Y0LJW9_TATCI</name>
<dbReference type="Proteomes" id="UP000195729">
    <property type="component" value="Chromosome"/>
</dbReference>
<evidence type="ECO:0000313" key="11">
    <source>
        <dbReference type="Proteomes" id="UP000195814"/>
    </source>
</evidence>
<organism evidence="8 11">
    <name type="scientific">Tatumella citrea</name>
    <name type="common">Pantoea citrea</name>
    <dbReference type="NCBI Taxonomy" id="53336"/>
    <lineage>
        <taxon>Bacteria</taxon>
        <taxon>Pseudomonadati</taxon>
        <taxon>Pseudomonadota</taxon>
        <taxon>Gammaproteobacteria</taxon>
        <taxon>Enterobacterales</taxon>
        <taxon>Erwiniaceae</taxon>
        <taxon>Tatumella</taxon>
    </lineage>
</organism>
<dbReference type="InterPro" id="IPR000620">
    <property type="entry name" value="EamA_dom"/>
</dbReference>
<dbReference type="PANTHER" id="PTHR42920">
    <property type="entry name" value="OS03G0707200 PROTEIN-RELATED"/>
    <property type="match status" value="1"/>
</dbReference>
<dbReference type="InterPro" id="IPR037185">
    <property type="entry name" value="EmrE-like"/>
</dbReference>
<comment type="subcellular location">
    <subcellularLocation>
        <location evidence="1">Cell membrane</location>
        <topology evidence="1">Multi-pass membrane protein</topology>
    </subcellularLocation>
</comment>
<feature type="transmembrane region" description="Helical" evidence="6">
    <location>
        <begin position="188"/>
        <end position="208"/>
    </location>
</feature>
<evidence type="ECO:0000256" key="1">
    <source>
        <dbReference type="ARBA" id="ARBA00004651"/>
    </source>
</evidence>
<dbReference type="PANTHER" id="PTHR42920:SF5">
    <property type="entry name" value="EAMA DOMAIN-CONTAINING PROTEIN"/>
    <property type="match status" value="1"/>
</dbReference>
<dbReference type="Pfam" id="PF00892">
    <property type="entry name" value="EamA"/>
    <property type="match status" value="2"/>
</dbReference>
<gene>
    <name evidence="8" type="ORF">A7K98_08900</name>
    <name evidence="9" type="ORF">A7K99_08900</name>
</gene>
<feature type="transmembrane region" description="Helical" evidence="6">
    <location>
        <begin position="75"/>
        <end position="91"/>
    </location>
</feature>
<dbReference type="RefSeq" id="WP_087488241.1">
    <property type="nucleotide sequence ID" value="NZ_CP015579.1"/>
</dbReference>
<proteinExistence type="predicted"/>
<dbReference type="SUPFAM" id="SSF103481">
    <property type="entry name" value="Multidrug resistance efflux transporter EmrE"/>
    <property type="match status" value="2"/>
</dbReference>
<evidence type="ECO:0000256" key="3">
    <source>
        <dbReference type="ARBA" id="ARBA00022692"/>
    </source>
</evidence>
<evidence type="ECO:0000256" key="2">
    <source>
        <dbReference type="ARBA" id="ARBA00022475"/>
    </source>
</evidence>
<dbReference type="OrthoDB" id="9804865at2"/>
<keyword evidence="4 6" id="KW-1133">Transmembrane helix</keyword>
<feature type="transmembrane region" description="Helical" evidence="6">
    <location>
        <begin position="45"/>
        <end position="63"/>
    </location>
</feature>
<feature type="domain" description="EamA" evidence="7">
    <location>
        <begin position="19"/>
        <end position="146"/>
    </location>
</feature>
<dbReference type="EMBL" id="CP015579">
    <property type="protein sequence ID" value="ARU93882.1"/>
    <property type="molecule type" value="Genomic_DNA"/>
</dbReference>
<evidence type="ECO:0000256" key="4">
    <source>
        <dbReference type="ARBA" id="ARBA00022989"/>
    </source>
</evidence>
<dbReference type="EMBL" id="CP015581">
    <property type="protein sequence ID" value="ARU97920.1"/>
    <property type="molecule type" value="Genomic_DNA"/>
</dbReference>
<feature type="transmembrane region" description="Helical" evidence="6">
    <location>
        <begin position="214"/>
        <end position="236"/>
    </location>
</feature>
<keyword evidence="3 6" id="KW-0812">Transmembrane</keyword>
<keyword evidence="10" id="KW-1185">Reference proteome</keyword>
<evidence type="ECO:0000256" key="5">
    <source>
        <dbReference type="ARBA" id="ARBA00023136"/>
    </source>
</evidence>
<evidence type="ECO:0000313" key="10">
    <source>
        <dbReference type="Proteomes" id="UP000195729"/>
    </source>
</evidence>
<feature type="transmembrane region" description="Helical" evidence="6">
    <location>
        <begin position="103"/>
        <end position="122"/>
    </location>
</feature>
<dbReference type="KEGG" id="tci:A7K98_08900"/>
<dbReference type="AlphaFoldDB" id="A0A1Y0LJW9"/>
<dbReference type="Proteomes" id="UP000195814">
    <property type="component" value="Chromosome"/>
</dbReference>
<feature type="transmembrane region" description="Helical" evidence="6">
    <location>
        <begin position="129"/>
        <end position="148"/>
    </location>
</feature>
<feature type="transmembrane region" description="Helical" evidence="6">
    <location>
        <begin position="272"/>
        <end position="290"/>
    </location>
</feature>
<protein>
    <recommendedName>
        <fullName evidence="7">EamA domain-containing protein</fullName>
    </recommendedName>
</protein>
<reference evidence="10 11" key="1">
    <citation type="submission" date="2016-05" db="EMBL/GenBank/DDBJ databases">
        <title>Complete genome sequence of two 2,5-diketo-D-glunonic acid producing strain Tatumella citrea.</title>
        <authorList>
            <person name="Duan C."/>
            <person name="Yang J."/>
            <person name="Yang S."/>
        </authorList>
    </citation>
    <scope>NUCLEOTIDE SEQUENCE [LARGE SCALE GENOMIC DNA]</scope>
    <source>
        <strain evidence="9 10">ATCC 39140</strain>
        <strain evidence="8 11">DSM 13699</strain>
    </source>
</reference>
<keyword evidence="2" id="KW-1003">Cell membrane</keyword>
<accession>A0A1Y0LJW9</accession>
<sequence length="305" mass="32333">MNNSERRSRGIFNISRQEIALIIVTMVWGGTFLTVHLAVEYSPPFFFVGFRFVTAGLISALAFRRYLPGLTLRELAAGIAIGAAISLGYGLQTWGLQTIPGSLSGFITALYVPMVPLLQWLVLKRAPHIMSWLGVLLAFSGLVLLSGAGTGAGSLSPGEIATLFSALAIASEIILISKFAGQVDLRRVTVVQLFAAGILSLAAMPLTGEQLPAFSWYWFICGVSLATASAIIQFTMNWAQKSVSPTKATIIYAGEPVWAGVFGRIAGDVLPGLAIAGAALIVTGVIVSEIRPGLPRRKRPASSSL</sequence>
<dbReference type="InterPro" id="IPR051258">
    <property type="entry name" value="Diverse_Substrate_Transporter"/>
</dbReference>
<feature type="transmembrane region" description="Helical" evidence="6">
    <location>
        <begin position="20"/>
        <end position="39"/>
    </location>
</feature>
<feature type="domain" description="EamA" evidence="7">
    <location>
        <begin position="157"/>
        <end position="287"/>
    </location>
</feature>
<evidence type="ECO:0000313" key="9">
    <source>
        <dbReference type="EMBL" id="ARU97920.1"/>
    </source>
</evidence>
<evidence type="ECO:0000259" key="7">
    <source>
        <dbReference type="Pfam" id="PF00892"/>
    </source>
</evidence>
<evidence type="ECO:0000256" key="6">
    <source>
        <dbReference type="SAM" id="Phobius"/>
    </source>
</evidence>
<keyword evidence="5 6" id="KW-0472">Membrane</keyword>